<dbReference type="NCBIfam" id="NF047757">
    <property type="entry name" value="LBF_1011_fam"/>
    <property type="match status" value="1"/>
</dbReference>
<organism evidence="1 2">
    <name type="scientific">Leptospira ilyithenensis</name>
    <dbReference type="NCBI Taxonomy" id="2484901"/>
    <lineage>
        <taxon>Bacteria</taxon>
        <taxon>Pseudomonadati</taxon>
        <taxon>Spirochaetota</taxon>
        <taxon>Spirochaetia</taxon>
        <taxon>Leptospirales</taxon>
        <taxon>Leptospiraceae</taxon>
        <taxon>Leptospira</taxon>
    </lineage>
</organism>
<dbReference type="AlphaFoldDB" id="A0A4V3JXG9"/>
<proteinExistence type="predicted"/>
<evidence type="ECO:0000313" key="1">
    <source>
        <dbReference type="EMBL" id="TGN16753.1"/>
    </source>
</evidence>
<comment type="caution">
    <text evidence="1">The sequence shown here is derived from an EMBL/GenBank/DDBJ whole genome shotgun (WGS) entry which is preliminary data.</text>
</comment>
<dbReference type="RefSeq" id="WP_135762385.1">
    <property type="nucleotide sequence ID" value="NZ_RQHV01000001.1"/>
</dbReference>
<name>A0A4V3JXG9_9LEPT</name>
<gene>
    <name evidence="1" type="ORF">EHS11_00080</name>
</gene>
<reference evidence="1" key="1">
    <citation type="journal article" date="2019" name="PLoS Negl. Trop. Dis.">
        <title>Revisiting the worldwide diversity of Leptospira species in the environment.</title>
        <authorList>
            <person name="Vincent A.T."/>
            <person name="Schiettekatte O."/>
            <person name="Bourhy P."/>
            <person name="Veyrier F.J."/>
            <person name="Picardeau M."/>
        </authorList>
    </citation>
    <scope>NUCLEOTIDE SEQUENCE [LARGE SCALE GENOMIC DNA]</scope>
    <source>
        <strain evidence="1">201400974</strain>
    </source>
</reference>
<dbReference type="OrthoDB" id="316332at2"/>
<accession>A0A4V3JXG9</accession>
<keyword evidence="2" id="KW-1185">Reference proteome</keyword>
<protein>
    <submittedName>
        <fullName evidence="1">Uncharacterized protein</fullName>
    </submittedName>
</protein>
<evidence type="ECO:0000313" key="2">
    <source>
        <dbReference type="Proteomes" id="UP000298264"/>
    </source>
</evidence>
<dbReference type="InterPro" id="IPR058080">
    <property type="entry name" value="LBF_1011-like"/>
</dbReference>
<dbReference type="Proteomes" id="UP000298264">
    <property type="component" value="Unassembled WGS sequence"/>
</dbReference>
<dbReference type="EMBL" id="RQHV01000001">
    <property type="protein sequence ID" value="TGN16753.1"/>
    <property type="molecule type" value="Genomic_DNA"/>
</dbReference>
<sequence>MSRNIETQLPWPEIRLHFTKQTEEKPPAPPTSNEPVAVSTLDPIPMNVFWSSLRSSFQGKYNRYINYIQYLSTDFSGGFKVCSFLTQNHTQNTFHFPFSPPGPPVSLEMRNMIWLVSKKKEWEEVEREDWELLGISFLLTGDITDFKAWVEMTKREFGLSEDCKRFLTLLGWEEYEPEEDDSILQSLIHYSRGNYESVNYKAISNSVLKEGYWQLSGVLLDSIAKLAWKGEDTLKFLQFLSGFYSDWKDWEKTKFKSIVLGKVPAFAFVRYAKKLLSKNEFSFYLDDIKKIFRGDWEEEEVQFGYNVGFPFDPFLVTLLRYDKEGDRFEKTIQTEIFQFPYSYFSNLQMALTCYRKGDFDSFLNFYEKGGRLRFLPIPLYLYARALQRKGDAEVAGSILSTLEKMGKTPLFPDEMSDI</sequence>